<evidence type="ECO:0000313" key="4">
    <source>
        <dbReference type="Proteomes" id="UP000054988"/>
    </source>
</evidence>
<reference evidence="3 4" key="1">
    <citation type="submission" date="2015-12" db="EMBL/GenBank/DDBJ databases">
        <title>Draft genome sequence of Moniliophthora roreri, the causal agent of frosty pod rot of cacao.</title>
        <authorList>
            <person name="Aime M.C."/>
            <person name="Diaz-Valderrama J.R."/>
            <person name="Kijpornyongpan T."/>
            <person name="Phillips-Mora W."/>
        </authorList>
    </citation>
    <scope>NUCLEOTIDE SEQUENCE [LARGE SCALE GENOMIC DNA]</scope>
    <source>
        <strain evidence="3 4">MCA 2952</strain>
    </source>
</reference>
<feature type="compositionally biased region" description="Polar residues" evidence="1">
    <location>
        <begin position="1"/>
        <end position="13"/>
    </location>
</feature>
<dbReference type="eggNOG" id="KOG3699">
    <property type="taxonomic scope" value="Eukaryota"/>
</dbReference>
<organism evidence="3 4">
    <name type="scientific">Moniliophthora roreri</name>
    <name type="common">Frosty pod rot fungus</name>
    <name type="synonym">Monilia roreri</name>
    <dbReference type="NCBI Taxonomy" id="221103"/>
    <lineage>
        <taxon>Eukaryota</taxon>
        <taxon>Fungi</taxon>
        <taxon>Dikarya</taxon>
        <taxon>Basidiomycota</taxon>
        <taxon>Agaricomycotina</taxon>
        <taxon>Agaricomycetes</taxon>
        <taxon>Agaricomycetidae</taxon>
        <taxon>Agaricales</taxon>
        <taxon>Marasmiineae</taxon>
        <taxon>Marasmiaceae</taxon>
        <taxon>Moniliophthora</taxon>
    </lineage>
</organism>
<evidence type="ECO:0000313" key="3">
    <source>
        <dbReference type="EMBL" id="KTB32559.1"/>
    </source>
</evidence>
<feature type="domain" description="Class II aldolase/adducin N-terminal" evidence="2">
    <location>
        <begin position="68"/>
        <end position="269"/>
    </location>
</feature>
<dbReference type="InterPro" id="IPR001303">
    <property type="entry name" value="Aldolase_II/adducin_N"/>
</dbReference>
<dbReference type="Proteomes" id="UP000054988">
    <property type="component" value="Unassembled WGS sequence"/>
</dbReference>
<dbReference type="Pfam" id="PF00596">
    <property type="entry name" value="Aldolase_II"/>
    <property type="match status" value="1"/>
</dbReference>
<proteinExistence type="predicted"/>
<dbReference type="GO" id="GO:0005856">
    <property type="term" value="C:cytoskeleton"/>
    <property type="evidence" value="ECO:0007669"/>
    <property type="project" value="TreeGrafter"/>
</dbReference>
<dbReference type="Gene3D" id="3.40.225.10">
    <property type="entry name" value="Class II aldolase/adducin N-terminal domain"/>
    <property type="match status" value="1"/>
</dbReference>
<evidence type="ECO:0000256" key="1">
    <source>
        <dbReference type="SAM" id="MobiDB-lite"/>
    </source>
</evidence>
<dbReference type="SMART" id="SM01007">
    <property type="entry name" value="Aldolase_II"/>
    <property type="match status" value="1"/>
</dbReference>
<protein>
    <submittedName>
        <fullName evidence="3">Putative arad-like aldolase/epimerase</fullName>
    </submittedName>
</protein>
<dbReference type="InterPro" id="IPR051017">
    <property type="entry name" value="Aldolase-II_Adducin_sf"/>
</dbReference>
<feature type="region of interest" description="Disordered" evidence="1">
    <location>
        <begin position="1"/>
        <end position="28"/>
    </location>
</feature>
<name>A0A0W0F892_MONRR</name>
<dbReference type="PANTHER" id="PTHR10672">
    <property type="entry name" value="ADDUCIN"/>
    <property type="match status" value="1"/>
</dbReference>
<dbReference type="InterPro" id="IPR036409">
    <property type="entry name" value="Aldolase_II/adducin_N_sf"/>
</dbReference>
<dbReference type="SUPFAM" id="SSF53639">
    <property type="entry name" value="AraD/HMP-PK domain-like"/>
    <property type="match status" value="1"/>
</dbReference>
<dbReference type="PANTHER" id="PTHR10672:SF40">
    <property type="entry name" value="CLASS II ALDOLASE_ADDUCIN DOMAIN PROTEIN (AFU_ORTHOLOGUE AFUA_3G09800)"/>
    <property type="match status" value="1"/>
</dbReference>
<sequence length="323" mass="35787">MTSHQPVLNQHDGTPNGVPGEKQKTHADLSKLADPLPRLWRGDKEGKITYPSIPTFEDKYEEREWMKGHLAAAFRYWGKLGFNEVGIAGHITLRDCVKPDHFWSVCLPYRLLVGVTEMGLIQDESLRKTLLDDNDLVLVDAEGRPTPEGAQLPINTAGFYIHSAIHKARPDVVAAAHCHSFYGKSWSVFGRPIDILQQDSCAFVDNLSVYNSYGGVVLAAEEGENIAKALGPTNKSCILRNHGLLTLGNTIDECIYLFALLEKTCQMQLMVEAAAANGIPKVCIDDDDAKYNAATQKDPAVLYAHFQSEYELLVKETNGDFLQ</sequence>
<dbReference type="GO" id="GO:0051015">
    <property type="term" value="F:actin filament binding"/>
    <property type="evidence" value="ECO:0007669"/>
    <property type="project" value="TreeGrafter"/>
</dbReference>
<dbReference type="EMBL" id="LATX01002213">
    <property type="protein sequence ID" value="KTB32559.1"/>
    <property type="molecule type" value="Genomic_DNA"/>
</dbReference>
<accession>A0A0W0F892</accession>
<comment type="caution">
    <text evidence="3">The sequence shown here is derived from an EMBL/GenBank/DDBJ whole genome shotgun (WGS) entry which is preliminary data.</text>
</comment>
<dbReference type="FunFam" id="3.40.225.10:FF:000009">
    <property type="entry name" value="Class II aldolase/adducin N-terminal"/>
    <property type="match status" value="1"/>
</dbReference>
<dbReference type="AlphaFoldDB" id="A0A0W0F892"/>
<evidence type="ECO:0000259" key="2">
    <source>
        <dbReference type="SMART" id="SM01007"/>
    </source>
</evidence>
<gene>
    <name evidence="3" type="ORF">WG66_14873</name>
</gene>